<feature type="domain" description="Pre-SET" evidence="8">
    <location>
        <begin position="445"/>
        <end position="548"/>
    </location>
</feature>
<keyword evidence="4" id="KW-0808">Transferase</keyword>
<dbReference type="Pfam" id="PF00856">
    <property type="entry name" value="SET"/>
    <property type="match status" value="1"/>
</dbReference>
<keyword evidence="5" id="KW-0949">S-adenosyl-L-methionine</keyword>
<evidence type="ECO:0000256" key="4">
    <source>
        <dbReference type="ARBA" id="ARBA00022679"/>
    </source>
</evidence>
<sequence>MGSSRPVSKQERGRRAMKAMKPLGFSSKLCSKVLRRLLELYDHRWALIEEDNYRVFAEAILDAQANGNGDPQPELEQEETDDFPAEGGPSTSLAAAAHREDPLGPPSPAPASPTSEQHVTTTELAISPRADLPPRARGSTRVLGKRRQRQTIDAYIQPEDEVFLREPKPEPVDMNCWDVQPGPIDRSPRGVASSSGFREPPPPQSDRNTKQIPGARNRTFQRCRNRDITSSSVEPTSSSLNNGTGSAVGNVQEAPGLDIVVASSATGEIKMSLKCSVDPSKFRMPALEEVFKMVDDKCLASSKVLPPDFSIGSLMTEICQCVLQLGTEHAVEHTTQPDIVGNGCRSEDDRKTKQKAAEELLVSNGSENCPVNSTPVQQQHLALSTLRINHDLTDISKAEENIRISIVNEFGGEKFPPSFYYMQQNVVFQNALVDMSLAKIGGEDCCADCFGNCLSAPEPCACARETGGEYAYTLEGLVRPALIDECVSVNLFPAENQKVFCETCPLERSRNKASPEPCRGHLVRKFIKECWSKCGCNMECGNRVVQRGITCNLQVFFTGEGTGWGLRTLDELPKGAFVCEYAGEILTCTEMHERAVENMQNDMYVHPILLDAGWCSELKDEEALCLDGSFYGNVGRFINHRCCDANLAVIPIEVETPDHHYYHLAFFTSKKVEAFEELTWDYGIDFETEKQPVKPFECLCGSRYCRGRRRHHPRKRNIVAAAAIGEEG</sequence>
<reference evidence="10" key="1">
    <citation type="submission" date="2023-07" db="EMBL/GenBank/DDBJ databases">
        <title>A chromosome-level genome assembly of Lolium multiflorum.</title>
        <authorList>
            <person name="Chen Y."/>
            <person name="Copetti D."/>
            <person name="Kolliker R."/>
            <person name="Studer B."/>
        </authorList>
    </citation>
    <scope>NUCLEOTIDE SEQUENCE</scope>
    <source>
        <strain evidence="10">02402/16</strain>
        <tissue evidence="10">Leaf</tissue>
    </source>
</reference>
<dbReference type="SMART" id="SM00468">
    <property type="entry name" value="PreSET"/>
    <property type="match status" value="1"/>
</dbReference>
<dbReference type="InterPro" id="IPR003616">
    <property type="entry name" value="Post-SET_dom"/>
</dbReference>
<dbReference type="PROSITE" id="PS50280">
    <property type="entry name" value="SET"/>
    <property type="match status" value="1"/>
</dbReference>
<keyword evidence="2" id="KW-0158">Chromosome</keyword>
<comment type="caution">
    <text evidence="10">The sequence shown here is derived from an EMBL/GenBank/DDBJ whole genome shotgun (WGS) entry which is preliminary data.</text>
</comment>
<dbReference type="InterPro" id="IPR001214">
    <property type="entry name" value="SET_dom"/>
</dbReference>
<dbReference type="SUPFAM" id="SSF82199">
    <property type="entry name" value="SET domain"/>
    <property type="match status" value="1"/>
</dbReference>
<protein>
    <submittedName>
        <fullName evidence="10">Uncharacterized protein</fullName>
    </submittedName>
</protein>
<dbReference type="PANTHER" id="PTHR46450:SF24">
    <property type="entry name" value="HISTONE-LYSINE N-METHYLTRANSFERASE SUVR4"/>
    <property type="match status" value="1"/>
</dbReference>
<dbReference type="PROSITE" id="PS50868">
    <property type="entry name" value="POST_SET"/>
    <property type="match status" value="1"/>
</dbReference>
<dbReference type="GO" id="GO:0008270">
    <property type="term" value="F:zinc ion binding"/>
    <property type="evidence" value="ECO:0007669"/>
    <property type="project" value="InterPro"/>
</dbReference>
<dbReference type="PROSITE" id="PS51580">
    <property type="entry name" value="SAM_MT43_3"/>
    <property type="match status" value="1"/>
</dbReference>
<dbReference type="Gene3D" id="1.10.8.850">
    <property type="entry name" value="Histone-lysine N methyltransferase , C-terminal domain-like"/>
    <property type="match status" value="1"/>
</dbReference>
<evidence type="ECO:0000256" key="6">
    <source>
        <dbReference type="SAM" id="MobiDB-lite"/>
    </source>
</evidence>
<dbReference type="PROSITE" id="PS50867">
    <property type="entry name" value="PRE_SET"/>
    <property type="match status" value="1"/>
</dbReference>
<organism evidence="10 11">
    <name type="scientific">Lolium multiflorum</name>
    <name type="common">Italian ryegrass</name>
    <name type="synonym">Lolium perenne subsp. multiflorum</name>
    <dbReference type="NCBI Taxonomy" id="4521"/>
    <lineage>
        <taxon>Eukaryota</taxon>
        <taxon>Viridiplantae</taxon>
        <taxon>Streptophyta</taxon>
        <taxon>Embryophyta</taxon>
        <taxon>Tracheophyta</taxon>
        <taxon>Spermatophyta</taxon>
        <taxon>Magnoliopsida</taxon>
        <taxon>Liliopsida</taxon>
        <taxon>Poales</taxon>
        <taxon>Poaceae</taxon>
        <taxon>BOP clade</taxon>
        <taxon>Pooideae</taxon>
        <taxon>Poodae</taxon>
        <taxon>Poeae</taxon>
        <taxon>Poeae Chloroplast Group 2 (Poeae type)</taxon>
        <taxon>Loliodinae</taxon>
        <taxon>Loliinae</taxon>
        <taxon>Lolium</taxon>
    </lineage>
</organism>
<dbReference type="GO" id="GO:0042054">
    <property type="term" value="F:histone methyltransferase activity"/>
    <property type="evidence" value="ECO:0007669"/>
    <property type="project" value="InterPro"/>
</dbReference>
<dbReference type="GO" id="GO:0032259">
    <property type="term" value="P:methylation"/>
    <property type="evidence" value="ECO:0007669"/>
    <property type="project" value="UniProtKB-KW"/>
</dbReference>
<evidence type="ECO:0000256" key="1">
    <source>
        <dbReference type="ARBA" id="ARBA00004286"/>
    </source>
</evidence>
<keyword evidence="3" id="KW-0489">Methyltransferase</keyword>
<dbReference type="Gene3D" id="2.170.270.10">
    <property type="entry name" value="SET domain"/>
    <property type="match status" value="1"/>
</dbReference>
<proteinExistence type="predicted"/>
<feature type="region of interest" description="Disordered" evidence="6">
    <location>
        <begin position="64"/>
        <end position="249"/>
    </location>
</feature>
<evidence type="ECO:0000313" key="10">
    <source>
        <dbReference type="EMBL" id="KAK1646479.1"/>
    </source>
</evidence>
<keyword evidence="11" id="KW-1185">Reference proteome</keyword>
<accession>A0AAD8S753</accession>
<feature type="domain" description="Post-SET" evidence="9">
    <location>
        <begin position="694"/>
        <end position="710"/>
    </location>
</feature>
<evidence type="ECO:0000256" key="2">
    <source>
        <dbReference type="ARBA" id="ARBA00022454"/>
    </source>
</evidence>
<dbReference type="GO" id="GO:0005634">
    <property type="term" value="C:nucleus"/>
    <property type="evidence" value="ECO:0007669"/>
    <property type="project" value="InterPro"/>
</dbReference>
<dbReference type="InterPro" id="IPR018848">
    <property type="entry name" value="WIYLD_domain"/>
</dbReference>
<dbReference type="EMBL" id="JAUUTY010000004">
    <property type="protein sequence ID" value="KAK1646479.1"/>
    <property type="molecule type" value="Genomic_DNA"/>
</dbReference>
<name>A0AAD8S753_LOLMU</name>
<dbReference type="InterPro" id="IPR007728">
    <property type="entry name" value="Pre-SET_dom"/>
</dbReference>
<evidence type="ECO:0000259" key="8">
    <source>
        <dbReference type="PROSITE" id="PS50867"/>
    </source>
</evidence>
<dbReference type="CDD" id="cd10538">
    <property type="entry name" value="SET_SETDB-like"/>
    <property type="match status" value="1"/>
</dbReference>
<evidence type="ECO:0000313" key="11">
    <source>
        <dbReference type="Proteomes" id="UP001231189"/>
    </source>
</evidence>
<dbReference type="Proteomes" id="UP001231189">
    <property type="component" value="Unassembled WGS sequence"/>
</dbReference>
<feature type="domain" description="SET" evidence="7">
    <location>
        <begin position="551"/>
        <end position="683"/>
    </location>
</feature>
<dbReference type="PANTHER" id="PTHR46450">
    <property type="entry name" value="INACTIVE HISTONE-LYSINE N-METHYLTRANSFERASE SUVR1-RELATED"/>
    <property type="match status" value="1"/>
</dbReference>
<feature type="compositionally biased region" description="Basic and acidic residues" evidence="6">
    <location>
        <begin position="162"/>
        <end position="171"/>
    </location>
</feature>
<feature type="compositionally biased region" description="Acidic residues" evidence="6">
    <location>
        <begin position="73"/>
        <end position="84"/>
    </location>
</feature>
<feature type="compositionally biased region" description="Polar residues" evidence="6">
    <location>
        <begin position="240"/>
        <end position="249"/>
    </location>
</feature>
<dbReference type="InterPro" id="IPR046341">
    <property type="entry name" value="SET_dom_sf"/>
</dbReference>
<feature type="compositionally biased region" description="Low complexity" evidence="6">
    <location>
        <begin position="230"/>
        <end position="239"/>
    </location>
</feature>
<dbReference type="GO" id="GO:0005694">
    <property type="term" value="C:chromosome"/>
    <property type="evidence" value="ECO:0007669"/>
    <property type="project" value="UniProtKB-SubCell"/>
</dbReference>
<evidence type="ECO:0000256" key="3">
    <source>
        <dbReference type="ARBA" id="ARBA00022603"/>
    </source>
</evidence>
<dbReference type="Pfam" id="PF05033">
    <property type="entry name" value="Pre-SET"/>
    <property type="match status" value="1"/>
</dbReference>
<evidence type="ECO:0000259" key="9">
    <source>
        <dbReference type="PROSITE" id="PS50868"/>
    </source>
</evidence>
<dbReference type="InterPro" id="IPR043017">
    <property type="entry name" value="WIYLD_dom_sf"/>
</dbReference>
<dbReference type="InterPro" id="IPR025776">
    <property type="entry name" value="SUVR4/1/2"/>
</dbReference>
<evidence type="ECO:0000259" key="7">
    <source>
        <dbReference type="PROSITE" id="PS50280"/>
    </source>
</evidence>
<evidence type="ECO:0000256" key="5">
    <source>
        <dbReference type="ARBA" id="ARBA00022691"/>
    </source>
</evidence>
<gene>
    <name evidence="10" type="ORF">QYE76_064284</name>
</gene>
<feature type="compositionally biased region" description="Polar residues" evidence="6">
    <location>
        <begin position="114"/>
        <end position="124"/>
    </location>
</feature>
<dbReference type="Pfam" id="PF10440">
    <property type="entry name" value="WIYLD"/>
    <property type="match status" value="1"/>
</dbReference>
<comment type="subcellular location">
    <subcellularLocation>
        <location evidence="1">Chromosome</location>
    </subcellularLocation>
</comment>
<dbReference type="AlphaFoldDB" id="A0AAD8S753"/>
<dbReference type="SMART" id="SM00317">
    <property type="entry name" value="SET"/>
    <property type="match status" value="1"/>
</dbReference>